<keyword evidence="4 12" id="KW-0548">Nucleotidyltransferase</keyword>
<dbReference type="FunFam" id="3.90.580.10:FF:000001">
    <property type="entry name" value="DNA primase"/>
    <property type="match status" value="1"/>
</dbReference>
<evidence type="ECO:0000256" key="12">
    <source>
        <dbReference type="HAMAP-Rule" id="MF_00974"/>
    </source>
</evidence>
<name>A0A0G0LB96_9BACT</name>
<dbReference type="InterPro" id="IPR006171">
    <property type="entry name" value="TOPRIM_dom"/>
</dbReference>
<dbReference type="GO" id="GO:0006269">
    <property type="term" value="P:DNA replication, synthesis of primer"/>
    <property type="evidence" value="ECO:0007669"/>
    <property type="project" value="UniProtKB-UniRule"/>
</dbReference>
<dbReference type="AlphaFoldDB" id="A0A0G0LB96"/>
<dbReference type="InterPro" id="IPR002694">
    <property type="entry name" value="Znf_CHC2"/>
</dbReference>
<evidence type="ECO:0000256" key="11">
    <source>
        <dbReference type="ARBA" id="ARBA00023163"/>
    </source>
</evidence>
<keyword evidence="3 12" id="KW-0808">Transferase</keyword>
<dbReference type="Proteomes" id="UP000033934">
    <property type="component" value="Unassembled WGS sequence"/>
</dbReference>
<dbReference type="PATRIC" id="fig|1618334.3.peg.476"/>
<evidence type="ECO:0000259" key="15">
    <source>
        <dbReference type="PROSITE" id="PS50880"/>
    </source>
</evidence>
<dbReference type="InterPro" id="IPR013264">
    <property type="entry name" value="DNAG_N"/>
</dbReference>
<dbReference type="PIRSF" id="PIRSF002811">
    <property type="entry name" value="DnaG"/>
    <property type="match status" value="1"/>
</dbReference>
<dbReference type="InterPro" id="IPR050219">
    <property type="entry name" value="DnaG_primase"/>
</dbReference>
<evidence type="ECO:0000313" key="17">
    <source>
        <dbReference type="Proteomes" id="UP000033934"/>
    </source>
</evidence>
<keyword evidence="2 12" id="KW-0639">Primosome</keyword>
<dbReference type="GO" id="GO:1990077">
    <property type="term" value="C:primosome complex"/>
    <property type="evidence" value="ECO:0007669"/>
    <property type="project" value="UniProtKB-KW"/>
</dbReference>
<proteinExistence type="inferred from homology"/>
<dbReference type="SUPFAM" id="SSF56731">
    <property type="entry name" value="DNA primase core"/>
    <property type="match status" value="1"/>
</dbReference>
<evidence type="ECO:0000256" key="13">
    <source>
        <dbReference type="PIRNR" id="PIRNR002811"/>
    </source>
</evidence>
<comment type="cofactor">
    <cofactor evidence="12 13 14">
        <name>Zn(2+)</name>
        <dbReference type="ChEBI" id="CHEBI:29105"/>
    </cofactor>
    <text evidence="12 13 14">Binds 1 zinc ion per monomer.</text>
</comment>
<evidence type="ECO:0000256" key="2">
    <source>
        <dbReference type="ARBA" id="ARBA00022515"/>
    </source>
</evidence>
<dbReference type="GO" id="GO:0008270">
    <property type="term" value="F:zinc ion binding"/>
    <property type="evidence" value="ECO:0007669"/>
    <property type="project" value="UniProtKB-UniRule"/>
</dbReference>
<evidence type="ECO:0000256" key="9">
    <source>
        <dbReference type="ARBA" id="ARBA00022842"/>
    </source>
</evidence>
<organism evidence="16 17">
    <name type="scientific">Berkelbacteria bacterium GW2011_GWA2_38_9</name>
    <dbReference type="NCBI Taxonomy" id="1618334"/>
    <lineage>
        <taxon>Bacteria</taxon>
        <taxon>Candidatus Berkelbacteria</taxon>
    </lineage>
</organism>
<gene>
    <name evidence="12" type="primary">dnaG</name>
    <name evidence="16" type="ORF">UT11_C0029G0002</name>
</gene>
<comment type="subunit">
    <text evidence="12">Monomer. Interacts with DnaB.</text>
</comment>
<keyword evidence="9" id="KW-0460">Magnesium</keyword>
<dbReference type="GO" id="GO:0005737">
    <property type="term" value="C:cytoplasm"/>
    <property type="evidence" value="ECO:0007669"/>
    <property type="project" value="TreeGrafter"/>
</dbReference>
<dbReference type="InterPro" id="IPR037068">
    <property type="entry name" value="DNA_primase_core_N_sf"/>
</dbReference>
<keyword evidence="7 12" id="KW-0863">Zinc-finger</keyword>
<sequence length="579" mass="65964">MSNEVEEIKSKIEIVDFIQKYVPLKKAGINYAGLCPFHNEKSPSFMVNPERQSFKCFGCDEGGDVFNFVMKIEGLEFKEALKMLAEQTGVVLKPFGRDGRDAINRVSTDGVSKTRLYELNSFIARAWHQILLKHPSAQKARDYLARRHLTDQTIQEWQIGFAPPQEITRKLLNSKKFTYNEQTSAGNPSRLENRVVFPISDLIGKVVGFTGRIISENQDGPKYWNTPETTIFHKGKTIFGLDKAKREIRQKDQIILVEGQMDVIMLHQADFKFAVATSGTALSADHIKLLKRFSSNISVAFDQDAAGQKAAWRALEIAFAEDVVPEIIVTTAGQDPADMVTNDLEGWKKAFENRKSFIEWIIDQSIQDFGVVDGAAKKQVATKVLPWITRIINPVEKSHWIAELTSRIHVSEDSILEMIKHIPQESAPKTKTVTDKQTENNYDHSPEVLILGLLSRFPKLVHDDLKKYSQYFSPEYRISFDELLAWDQKKTFDQYLKNVSPQAHKTISEAHLLSSEQYASFTLEEAQAEVIILISRLKQLAREDLKTNYANKIAEAERLGQLNKVKELMNEFQNVILQK</sequence>
<dbReference type="CDD" id="cd03364">
    <property type="entry name" value="TOPRIM_DnaG_primases"/>
    <property type="match status" value="1"/>
</dbReference>
<dbReference type="GO" id="GO:0000428">
    <property type="term" value="C:DNA-directed RNA polymerase complex"/>
    <property type="evidence" value="ECO:0007669"/>
    <property type="project" value="UniProtKB-KW"/>
</dbReference>
<keyword evidence="8 12" id="KW-0862">Zinc</keyword>
<dbReference type="SMART" id="SM00493">
    <property type="entry name" value="TOPRIM"/>
    <property type="match status" value="1"/>
</dbReference>
<dbReference type="PROSITE" id="PS50880">
    <property type="entry name" value="TOPRIM"/>
    <property type="match status" value="1"/>
</dbReference>
<dbReference type="InterPro" id="IPR030846">
    <property type="entry name" value="DnaG_bac"/>
</dbReference>
<keyword evidence="10 12" id="KW-0238">DNA-binding</keyword>
<dbReference type="InterPro" id="IPR006295">
    <property type="entry name" value="DNA_primase_DnaG"/>
</dbReference>
<dbReference type="GO" id="GO:0003677">
    <property type="term" value="F:DNA binding"/>
    <property type="evidence" value="ECO:0007669"/>
    <property type="project" value="UniProtKB-KW"/>
</dbReference>
<comment type="similarity">
    <text evidence="12 13">Belongs to the DnaG primase family.</text>
</comment>
<dbReference type="EC" id="2.7.7.101" evidence="12"/>
<dbReference type="HAMAP" id="MF_00974">
    <property type="entry name" value="DNA_primase_DnaG"/>
    <property type="match status" value="1"/>
</dbReference>
<comment type="caution">
    <text evidence="16">The sequence shown here is derived from an EMBL/GenBank/DDBJ whole genome shotgun (WGS) entry which is preliminary data.</text>
</comment>
<dbReference type="PANTHER" id="PTHR30313">
    <property type="entry name" value="DNA PRIMASE"/>
    <property type="match status" value="1"/>
</dbReference>
<evidence type="ECO:0000256" key="1">
    <source>
        <dbReference type="ARBA" id="ARBA00022478"/>
    </source>
</evidence>
<dbReference type="NCBIfam" id="TIGR01391">
    <property type="entry name" value="dnaG"/>
    <property type="match status" value="1"/>
</dbReference>
<dbReference type="InterPro" id="IPR036977">
    <property type="entry name" value="DNA_primase_Znf_CHC2"/>
</dbReference>
<evidence type="ECO:0000256" key="7">
    <source>
        <dbReference type="ARBA" id="ARBA00022771"/>
    </source>
</evidence>
<comment type="catalytic activity">
    <reaction evidence="12">
        <text>ssDNA + n NTP = ssDNA/pppN(pN)n-1 hybrid + (n-1) diphosphate.</text>
        <dbReference type="EC" id="2.7.7.101"/>
    </reaction>
</comment>
<evidence type="ECO:0000256" key="3">
    <source>
        <dbReference type="ARBA" id="ARBA00022679"/>
    </source>
</evidence>
<evidence type="ECO:0000256" key="6">
    <source>
        <dbReference type="ARBA" id="ARBA00022723"/>
    </source>
</evidence>
<dbReference type="PANTHER" id="PTHR30313:SF2">
    <property type="entry name" value="DNA PRIMASE"/>
    <property type="match status" value="1"/>
</dbReference>
<accession>A0A0G0LB96</accession>
<dbReference type="SUPFAM" id="SSF57783">
    <property type="entry name" value="Zinc beta-ribbon"/>
    <property type="match status" value="1"/>
</dbReference>
<dbReference type="Gene3D" id="3.90.580.10">
    <property type="entry name" value="Zinc finger, CHC2-type domain"/>
    <property type="match status" value="1"/>
</dbReference>
<dbReference type="Pfam" id="PF01807">
    <property type="entry name" value="Zn_ribbon_DnaG"/>
    <property type="match status" value="1"/>
</dbReference>
<keyword evidence="11 12" id="KW-0804">Transcription</keyword>
<keyword evidence="5 12" id="KW-0235">DNA replication</keyword>
<evidence type="ECO:0000256" key="5">
    <source>
        <dbReference type="ARBA" id="ARBA00022705"/>
    </source>
</evidence>
<reference evidence="16 17" key="1">
    <citation type="journal article" date="2015" name="Nature">
        <title>rRNA introns, odd ribosomes, and small enigmatic genomes across a large radiation of phyla.</title>
        <authorList>
            <person name="Brown C.T."/>
            <person name="Hug L.A."/>
            <person name="Thomas B.C."/>
            <person name="Sharon I."/>
            <person name="Castelle C.J."/>
            <person name="Singh A."/>
            <person name="Wilkins M.J."/>
            <person name="Williams K.H."/>
            <person name="Banfield J.F."/>
        </authorList>
    </citation>
    <scope>NUCLEOTIDE SEQUENCE [LARGE SCALE GENOMIC DNA]</scope>
</reference>
<protein>
    <recommendedName>
        <fullName evidence="12 13">DNA primase</fullName>
        <ecNumber evidence="12">2.7.7.101</ecNumber>
    </recommendedName>
</protein>
<dbReference type="Pfam" id="PF13662">
    <property type="entry name" value="Toprim_4"/>
    <property type="match status" value="1"/>
</dbReference>
<comment type="domain">
    <text evidence="12">Contains an N-terminal zinc-binding domain, a central core domain that contains the primase activity, and a C-terminal DnaB-binding domain.</text>
</comment>
<dbReference type="GO" id="GO:0003899">
    <property type="term" value="F:DNA-directed RNA polymerase activity"/>
    <property type="evidence" value="ECO:0007669"/>
    <property type="project" value="UniProtKB-UniRule"/>
</dbReference>
<evidence type="ECO:0000256" key="8">
    <source>
        <dbReference type="ARBA" id="ARBA00022833"/>
    </source>
</evidence>
<comment type="function">
    <text evidence="12 13">RNA polymerase that catalyzes the synthesis of short RNA molecules used as primers for DNA polymerase during DNA replication.</text>
</comment>
<evidence type="ECO:0000313" key="16">
    <source>
        <dbReference type="EMBL" id="KKQ89308.1"/>
    </source>
</evidence>
<dbReference type="Pfam" id="PF08275">
    <property type="entry name" value="DNAG_N"/>
    <property type="match status" value="1"/>
</dbReference>
<evidence type="ECO:0000256" key="4">
    <source>
        <dbReference type="ARBA" id="ARBA00022695"/>
    </source>
</evidence>
<dbReference type="SMART" id="SM00400">
    <property type="entry name" value="ZnF_CHCC"/>
    <property type="match status" value="1"/>
</dbReference>
<dbReference type="EMBL" id="LBVO01000029">
    <property type="protein sequence ID" value="KKQ89308.1"/>
    <property type="molecule type" value="Genomic_DNA"/>
</dbReference>
<keyword evidence="1 12" id="KW-0240">DNA-directed RNA polymerase</keyword>
<feature type="zinc finger region" description="CHC2-type" evidence="12 14">
    <location>
        <begin position="35"/>
        <end position="59"/>
    </location>
</feature>
<dbReference type="InterPro" id="IPR034151">
    <property type="entry name" value="TOPRIM_DnaG_bac"/>
</dbReference>
<evidence type="ECO:0000256" key="14">
    <source>
        <dbReference type="PIRSR" id="PIRSR002811-1"/>
    </source>
</evidence>
<dbReference type="Gene3D" id="3.40.1360.10">
    <property type="match status" value="1"/>
</dbReference>
<feature type="domain" description="Toprim" evidence="15">
    <location>
        <begin position="252"/>
        <end position="335"/>
    </location>
</feature>
<keyword evidence="6 12" id="KW-0479">Metal-binding</keyword>
<evidence type="ECO:0000256" key="10">
    <source>
        <dbReference type="ARBA" id="ARBA00023125"/>
    </source>
</evidence>
<dbReference type="Gene3D" id="3.90.980.10">
    <property type="entry name" value="DNA primase, catalytic core, N-terminal domain"/>
    <property type="match status" value="1"/>
</dbReference>